<dbReference type="Proteomes" id="UP000676336">
    <property type="component" value="Unassembled WGS sequence"/>
</dbReference>
<dbReference type="GO" id="GO:0005783">
    <property type="term" value="C:endoplasmic reticulum"/>
    <property type="evidence" value="ECO:0007669"/>
    <property type="project" value="TreeGrafter"/>
</dbReference>
<evidence type="ECO:0000259" key="1">
    <source>
        <dbReference type="Pfam" id="PF04666"/>
    </source>
</evidence>
<dbReference type="GO" id="GO:0006487">
    <property type="term" value="P:protein N-linked glycosylation"/>
    <property type="evidence" value="ECO:0007669"/>
    <property type="project" value="TreeGrafter"/>
</dbReference>
<dbReference type="PANTHER" id="PTHR12062:SF9">
    <property type="entry name" value="ALPHA-1,3-MANNOSYL-GLYCOPROTEIN 4-BETA-N-ACETYLGLUCOSAMINYLTRANSFERASE A, ISOFORM A"/>
    <property type="match status" value="1"/>
</dbReference>
<dbReference type="GO" id="GO:0008375">
    <property type="term" value="F:acetylglucosaminyltransferase activity"/>
    <property type="evidence" value="ECO:0007669"/>
    <property type="project" value="TreeGrafter"/>
</dbReference>
<feature type="non-terminal residue" evidence="2">
    <location>
        <position position="1"/>
    </location>
</feature>
<feature type="domain" description="MGAT4 conserved region" evidence="1">
    <location>
        <begin position="1"/>
        <end position="80"/>
    </location>
</feature>
<organism evidence="2 3">
    <name type="scientific">Rotaria magnacalcarata</name>
    <dbReference type="NCBI Taxonomy" id="392030"/>
    <lineage>
        <taxon>Eukaryota</taxon>
        <taxon>Metazoa</taxon>
        <taxon>Spiralia</taxon>
        <taxon>Gnathifera</taxon>
        <taxon>Rotifera</taxon>
        <taxon>Eurotatoria</taxon>
        <taxon>Bdelloidea</taxon>
        <taxon>Philodinida</taxon>
        <taxon>Philodinidae</taxon>
        <taxon>Rotaria</taxon>
    </lineage>
</organism>
<gene>
    <name evidence="2" type="ORF">SMN809_LOCUS46286</name>
</gene>
<feature type="non-terminal residue" evidence="2">
    <location>
        <position position="80"/>
    </location>
</feature>
<evidence type="ECO:0000313" key="2">
    <source>
        <dbReference type="EMBL" id="CAF4779550.1"/>
    </source>
</evidence>
<dbReference type="InterPro" id="IPR006759">
    <property type="entry name" value="Glyco_transf_54"/>
</dbReference>
<protein>
    <recommendedName>
        <fullName evidence="1">MGAT4 conserved region domain-containing protein</fullName>
    </recommendedName>
</protein>
<evidence type="ECO:0000313" key="3">
    <source>
        <dbReference type="Proteomes" id="UP000676336"/>
    </source>
</evidence>
<comment type="caution">
    <text evidence="2">The sequence shown here is derived from an EMBL/GenBank/DDBJ whole genome shotgun (WGS) entry which is preliminary data.</text>
</comment>
<reference evidence="2" key="1">
    <citation type="submission" date="2021-02" db="EMBL/GenBank/DDBJ databases">
        <authorList>
            <person name="Nowell W R."/>
        </authorList>
    </citation>
    <scope>NUCLEOTIDE SEQUENCE</scope>
</reference>
<dbReference type="PANTHER" id="PTHR12062">
    <property type="entry name" value="N-ACETYLGLUCOSAMINYLTRANSFERASE VI"/>
    <property type="match status" value="1"/>
</dbReference>
<dbReference type="GO" id="GO:0005793">
    <property type="term" value="C:endoplasmic reticulum-Golgi intermediate compartment"/>
    <property type="evidence" value="ECO:0007669"/>
    <property type="project" value="TreeGrafter"/>
</dbReference>
<accession>A0A8S3AYQ8</accession>
<dbReference type="EMBL" id="CAJOBI010143636">
    <property type="protein sequence ID" value="CAF4779550.1"/>
    <property type="molecule type" value="Genomic_DNA"/>
</dbReference>
<proteinExistence type="predicted"/>
<dbReference type="Pfam" id="PF04666">
    <property type="entry name" value="MGAT4_cons"/>
    <property type="match status" value="1"/>
</dbReference>
<dbReference type="InterPro" id="IPR057279">
    <property type="entry name" value="MGAT4"/>
</dbReference>
<dbReference type="GO" id="GO:0005795">
    <property type="term" value="C:Golgi stack"/>
    <property type="evidence" value="ECO:0007669"/>
    <property type="project" value="TreeGrafter"/>
</dbReference>
<sequence>SPPLEYYPEFDKLALSLNDDKERVKWRTKQNYDFTYLMMYSSNRGKYYIQLEDDVITKPDYIRTIENFINRQHAQNWFML</sequence>
<dbReference type="AlphaFoldDB" id="A0A8S3AYQ8"/>
<name>A0A8S3AYQ8_9BILA</name>